<accession>A0A0W8F4N0</accession>
<evidence type="ECO:0000313" key="2">
    <source>
        <dbReference type="EMBL" id="KUG15864.1"/>
    </source>
</evidence>
<gene>
    <name evidence="2" type="ORF">ASZ90_014468</name>
</gene>
<dbReference type="InterPro" id="IPR003382">
    <property type="entry name" value="Flavoprotein"/>
</dbReference>
<dbReference type="InterPro" id="IPR036551">
    <property type="entry name" value="Flavin_trans-like"/>
</dbReference>
<dbReference type="Gene3D" id="3.40.50.1950">
    <property type="entry name" value="Flavin prenyltransferase-like"/>
    <property type="match status" value="1"/>
</dbReference>
<evidence type="ECO:0000259" key="1">
    <source>
        <dbReference type="Pfam" id="PF02441"/>
    </source>
</evidence>
<dbReference type="GO" id="GO:0003824">
    <property type="term" value="F:catalytic activity"/>
    <property type="evidence" value="ECO:0007669"/>
    <property type="project" value="InterPro"/>
</dbReference>
<name>A0A0W8F4N0_9ZZZZ</name>
<dbReference type="AlphaFoldDB" id="A0A0W8F4N0"/>
<feature type="domain" description="Flavoprotein" evidence="1">
    <location>
        <begin position="11"/>
        <end position="167"/>
    </location>
</feature>
<dbReference type="SUPFAM" id="SSF52507">
    <property type="entry name" value="Homo-oligomeric flavin-containing Cys decarboxylases, HFCD"/>
    <property type="match status" value="1"/>
</dbReference>
<protein>
    <submittedName>
        <fullName evidence="2">Archaeal flavoprotein</fullName>
    </submittedName>
</protein>
<dbReference type="Pfam" id="PF02441">
    <property type="entry name" value="Flavoprotein"/>
    <property type="match status" value="1"/>
</dbReference>
<organism evidence="2">
    <name type="scientific">hydrocarbon metagenome</name>
    <dbReference type="NCBI Taxonomy" id="938273"/>
    <lineage>
        <taxon>unclassified sequences</taxon>
        <taxon>metagenomes</taxon>
        <taxon>ecological metagenomes</taxon>
    </lineage>
</organism>
<proteinExistence type="predicted"/>
<dbReference type="InterPro" id="IPR014072">
    <property type="entry name" value="Archaeoflavo_AfpA"/>
</dbReference>
<dbReference type="EMBL" id="LNQE01001522">
    <property type="protein sequence ID" value="KUG15864.1"/>
    <property type="molecule type" value="Genomic_DNA"/>
</dbReference>
<reference evidence="2" key="1">
    <citation type="journal article" date="2015" name="Proc. Natl. Acad. Sci. U.S.A.">
        <title>Networks of energetic and metabolic interactions define dynamics in microbial communities.</title>
        <authorList>
            <person name="Embree M."/>
            <person name="Liu J.K."/>
            <person name="Al-Bassam M.M."/>
            <person name="Zengler K."/>
        </authorList>
    </citation>
    <scope>NUCLEOTIDE SEQUENCE</scope>
</reference>
<dbReference type="NCBIfam" id="TIGR02699">
    <property type="entry name" value="archaeo_AfpA"/>
    <property type="match status" value="1"/>
</dbReference>
<comment type="caution">
    <text evidence="2">The sequence shown here is derived from an EMBL/GenBank/DDBJ whole genome shotgun (WGS) entry which is preliminary data.</text>
</comment>
<sequence>MAMANKGAKRKIAWGITGSGDRITETVEKMIELQKQYDDVVDVRVFVSKAGEQVIKYYKLFNTLEKHFDKVWVEINSNSPFLAGQLQVRRYEFLLLAPTTSNTVTKIALGLADSLLSNAAIMSQKAFVPTYIMPCDYAPGILTTILPDGSEMKLRIRKEDAENVDKLRRTEDVYVLETPEEIAGVFEQYFSRH</sequence>